<protein>
    <recommendedName>
        <fullName evidence="3">DUF1896 domain-containing protein</fullName>
    </recommendedName>
</protein>
<gene>
    <name evidence="1" type="ORF">SAMN05443633_112123</name>
</gene>
<accession>A0A1M5IH15</accession>
<dbReference type="OrthoDB" id="1079392at2"/>
<organism evidence="1 2">
    <name type="scientific">Chryseobacterium arachidis</name>
    <dbReference type="NCBI Taxonomy" id="1416778"/>
    <lineage>
        <taxon>Bacteria</taxon>
        <taxon>Pseudomonadati</taxon>
        <taxon>Bacteroidota</taxon>
        <taxon>Flavobacteriia</taxon>
        <taxon>Flavobacteriales</taxon>
        <taxon>Weeksellaceae</taxon>
        <taxon>Chryseobacterium group</taxon>
        <taxon>Chryseobacterium</taxon>
    </lineage>
</organism>
<dbReference type="InterPro" id="IPR015082">
    <property type="entry name" value="DUF1896"/>
</dbReference>
<keyword evidence="2" id="KW-1185">Reference proteome</keyword>
<reference evidence="2" key="1">
    <citation type="submission" date="2016-11" db="EMBL/GenBank/DDBJ databases">
        <authorList>
            <person name="Varghese N."/>
            <person name="Submissions S."/>
        </authorList>
    </citation>
    <scope>NUCLEOTIDE SEQUENCE [LARGE SCALE GENOMIC DNA]</scope>
    <source>
        <strain evidence="2">DSM 27619</strain>
    </source>
</reference>
<evidence type="ECO:0000313" key="1">
    <source>
        <dbReference type="EMBL" id="SHG27220.1"/>
    </source>
</evidence>
<dbReference type="Gene3D" id="1.10.8.330">
    <property type="entry name" value="PG0816-like"/>
    <property type="match status" value="1"/>
</dbReference>
<name>A0A1M5IH15_9FLAO</name>
<dbReference type="STRING" id="1416778.SAMN05443633_112123"/>
<sequence length="145" mass="17193">MKKQIQDFSYYQLKLKDHLESSFPEKAGDTHFIEQRSRWAANAYEGAFRAGNAIEQCDEIADYILYENLHFSKFNTLFEVLTYEFADIFDEVEYRDFAIKILPACEEIFGHYELTDDFAYTTHYDLLYTELTGLIALWIEEHGIR</sequence>
<evidence type="ECO:0000313" key="2">
    <source>
        <dbReference type="Proteomes" id="UP000184518"/>
    </source>
</evidence>
<dbReference type="Proteomes" id="UP000184518">
    <property type="component" value="Unassembled WGS sequence"/>
</dbReference>
<dbReference type="Pfam" id="PF08989">
    <property type="entry name" value="DUF1896"/>
    <property type="match status" value="1"/>
</dbReference>
<dbReference type="AlphaFoldDB" id="A0A1M5IH15"/>
<dbReference type="SUPFAM" id="SSF140753">
    <property type="entry name" value="PG0816-like"/>
    <property type="match status" value="1"/>
</dbReference>
<evidence type="ECO:0008006" key="3">
    <source>
        <dbReference type="Google" id="ProtNLM"/>
    </source>
</evidence>
<dbReference type="EMBL" id="FQUT01000012">
    <property type="protein sequence ID" value="SHG27220.1"/>
    <property type="molecule type" value="Genomic_DNA"/>
</dbReference>
<dbReference type="Gene3D" id="1.10.8.340">
    <property type="entry name" value="PG0816-like"/>
    <property type="match status" value="1"/>
</dbReference>
<dbReference type="RefSeq" id="WP_072961677.1">
    <property type="nucleotide sequence ID" value="NZ_FQUT01000012.1"/>
</dbReference>
<dbReference type="InterPro" id="IPR036297">
    <property type="entry name" value="PG0816-like_sf"/>
</dbReference>
<proteinExistence type="predicted"/>